<dbReference type="AlphaFoldDB" id="A0A2A9M8D7"/>
<feature type="compositionally biased region" description="Basic and acidic residues" evidence="1">
    <location>
        <begin position="62"/>
        <end position="72"/>
    </location>
</feature>
<protein>
    <submittedName>
        <fullName evidence="2">Uncharacterized protein</fullName>
    </submittedName>
</protein>
<evidence type="ECO:0000256" key="1">
    <source>
        <dbReference type="SAM" id="MobiDB-lite"/>
    </source>
</evidence>
<organism evidence="2 3">
    <name type="scientific">Besnoitia besnoiti</name>
    <name type="common">Apicomplexan protozoan</name>
    <dbReference type="NCBI Taxonomy" id="94643"/>
    <lineage>
        <taxon>Eukaryota</taxon>
        <taxon>Sar</taxon>
        <taxon>Alveolata</taxon>
        <taxon>Apicomplexa</taxon>
        <taxon>Conoidasida</taxon>
        <taxon>Coccidia</taxon>
        <taxon>Eucoccidiorida</taxon>
        <taxon>Eimeriorina</taxon>
        <taxon>Sarcocystidae</taxon>
        <taxon>Besnoitia</taxon>
    </lineage>
</organism>
<sequence length="136" mass="14685">MDGGPHPRRQIEAPSPRRRATPGARETAQRDGAAKGGCLKGMNVRERVEGAERPFKLERACPGEAADRRAWRSEVSSPAGPSHAISRQAYNRRDPGAALAETAARRSRQAGSSPPPRRAARQKQEEGNKNALEGLS</sequence>
<dbReference type="GeneID" id="40307678"/>
<dbReference type="VEuPathDB" id="ToxoDB:BESB_026260"/>
<dbReference type="EMBL" id="NWUJ01000014">
    <property type="protein sequence ID" value="PFH31652.1"/>
    <property type="molecule type" value="Genomic_DNA"/>
</dbReference>
<proteinExistence type="predicted"/>
<feature type="region of interest" description="Disordered" evidence="1">
    <location>
        <begin position="62"/>
        <end position="136"/>
    </location>
</feature>
<dbReference type="RefSeq" id="XP_029215661.1">
    <property type="nucleotide sequence ID" value="XM_029361306.1"/>
</dbReference>
<keyword evidence="3" id="KW-1185">Reference proteome</keyword>
<evidence type="ECO:0000313" key="3">
    <source>
        <dbReference type="Proteomes" id="UP000224006"/>
    </source>
</evidence>
<dbReference type="Proteomes" id="UP000224006">
    <property type="component" value="Unassembled WGS sequence"/>
</dbReference>
<evidence type="ECO:0000313" key="2">
    <source>
        <dbReference type="EMBL" id="PFH31652.1"/>
    </source>
</evidence>
<name>A0A2A9M8D7_BESBE</name>
<accession>A0A2A9M8D7</accession>
<gene>
    <name evidence="2" type="ORF">BESB_026260</name>
</gene>
<reference evidence="2 3" key="1">
    <citation type="submission" date="2017-09" db="EMBL/GenBank/DDBJ databases">
        <title>Genome sequencing of Besnoitia besnoiti strain Bb-Ger1.</title>
        <authorList>
            <person name="Schares G."/>
            <person name="Venepally P."/>
            <person name="Lorenzi H.A."/>
        </authorList>
    </citation>
    <scope>NUCLEOTIDE SEQUENCE [LARGE SCALE GENOMIC DNA]</scope>
    <source>
        <strain evidence="2 3">Bb-Ger1</strain>
    </source>
</reference>
<dbReference type="KEGG" id="bbes:BESB_026260"/>
<comment type="caution">
    <text evidence="2">The sequence shown here is derived from an EMBL/GenBank/DDBJ whole genome shotgun (WGS) entry which is preliminary data.</text>
</comment>
<feature type="region of interest" description="Disordered" evidence="1">
    <location>
        <begin position="1"/>
        <end position="41"/>
    </location>
</feature>